<dbReference type="RefSeq" id="YP_418154.1">
    <property type="nucleotide sequence ID" value="NC_007623.1"/>
</dbReference>
<dbReference type="Proteomes" id="UP000001239">
    <property type="component" value="Segment"/>
</dbReference>
<protein>
    <submittedName>
        <fullName evidence="1">Uncharacterized protein</fullName>
    </submittedName>
</protein>
<sequence>MFYSQLEVVEAVQRFSEAHNTPLDKIAIGGGGAIMLMGGRETTYDLNIWVESPFFERIAETQNALLSPMRDNVFHIETVIDSMDQTDHVTTRRHYWVRKRNLYFPTVPVKLDQCPEVYIFDAMSLLIQKRGSYSRPERGLRRKQDYSDICFLNALLKEEHKVRA</sequence>
<name>Q2Z0W0_9CAUD</name>
<reference evidence="1 2" key="4">
    <citation type="journal article" date="2005" name="J. Mol. Biol.">
        <title>Genome comparison of Pseudomonas aeruginosa large phages.</title>
        <authorList>
            <person name="Hertveldt K."/>
            <person name="Lavigne R."/>
            <person name="Pleteneva E."/>
            <person name="Sernova N."/>
            <person name="Kurochkina L."/>
            <person name="Korchevskii R."/>
            <person name="Robben J."/>
            <person name="Mesyanzhinov V."/>
            <person name="Krylov V.N."/>
            <person name="Volckaert G."/>
        </authorList>
    </citation>
    <scope>NUCLEOTIDE SEQUENCE</scope>
</reference>
<proteinExistence type="predicted"/>
<dbReference type="KEGG" id="vg:5176803"/>
<dbReference type="EMBL" id="AJ697969">
    <property type="protein sequence ID" value="CAG27215.1"/>
    <property type="molecule type" value="Genomic_DNA"/>
</dbReference>
<organism evidence="1 2">
    <name type="scientific">Pseudomonas phage EL</name>
    <dbReference type="NCBI Taxonomy" id="273133"/>
    <lineage>
        <taxon>Viruses</taxon>
        <taxon>Duplodnaviria</taxon>
        <taxon>Heunggongvirae</taxon>
        <taxon>Uroviricota</taxon>
        <taxon>Caudoviricetes</taxon>
        <taxon>Chimalliviridae</taxon>
        <taxon>Elvirus</taxon>
        <taxon>Elvirus EL</taxon>
    </lineage>
</organism>
<dbReference type="GeneID" id="5176803"/>
<reference evidence="1 2" key="1">
    <citation type="journal article" date="2002" name="Genetika">
        <title>Phenogenetic characterization of a group of giant Phi KZ-like bacteriophages of Pseudomonas aeruginosa].</title>
        <authorList>
            <person name="Burkal'tseva M.V."/>
            <person name="Krylov V.N."/>
            <person name="Pleteneva E.A."/>
            <person name="Shaburova O.V."/>
            <person name="Krylov S.V."/>
            <person name="Volckaert G."/>
            <person name="Sykilinda N.N."/>
            <person name="Kurochkina L.P."/>
            <person name="Mesyanzhinov V.V."/>
        </authorList>
    </citation>
    <scope>NUCLEOTIDE SEQUENCE [LARGE SCALE GENOMIC DNA]</scope>
</reference>
<keyword evidence="2" id="KW-1185">Reference proteome</keyword>
<accession>Q2Z0W0</accession>
<evidence type="ECO:0000313" key="2">
    <source>
        <dbReference type="Proteomes" id="UP000001239"/>
    </source>
</evidence>
<reference evidence="1 2" key="2">
    <citation type="journal article" date="2003" name="Res. Microbiol.">
        <title>Myoviridae bacteriophages of Pseudomonas aeruginosa: a long and complex evolutionary pathway.</title>
        <authorList>
            <person name="Krylov V.N."/>
            <person name="Pleteneva E.A."/>
            <person name="Bourkalsteva M.V."/>
            <person name="Shaburova O.V."/>
            <person name="Volckaert G."/>
            <person name="Sykilinda N.N."/>
            <person name="Kurochkina L.P."/>
            <person name="Mesyanzhinov V.V."/>
        </authorList>
    </citation>
    <scope>NUCLEOTIDE SEQUENCE [LARGE SCALE GENOMIC DNA]</scope>
</reference>
<reference evidence="1 2" key="3">
    <citation type="journal article" date="2004" name="Bioinformatics">
        <title>PHIRE, a deterministic approach to reveal regulatory elements in bacteriophage genomes.</title>
        <authorList>
            <person name="Lavigne R."/>
            <person name="Sun W.D."/>
            <person name="Volckaert G."/>
        </authorList>
    </citation>
    <scope>NUCLEOTIDE SEQUENCE [LARGE SCALE GENOMIC DNA]</scope>
</reference>
<evidence type="ECO:0000313" key="1">
    <source>
        <dbReference type="EMBL" id="CAG27215.1"/>
    </source>
</evidence>